<dbReference type="CDD" id="cd20388">
    <property type="entry name" value="Tudor_UHRF_rpt2"/>
    <property type="match status" value="1"/>
</dbReference>
<dbReference type="PROSITE" id="PS50053">
    <property type="entry name" value="UBIQUITIN_2"/>
    <property type="match status" value="1"/>
</dbReference>
<dbReference type="SMART" id="SM00213">
    <property type="entry name" value="UBQ"/>
    <property type="match status" value="1"/>
</dbReference>
<dbReference type="UniPathway" id="UPA00143"/>
<dbReference type="PROSITE" id="PS51015">
    <property type="entry name" value="YDG"/>
    <property type="match status" value="1"/>
</dbReference>
<evidence type="ECO:0000256" key="8">
    <source>
        <dbReference type="ARBA" id="ARBA00022833"/>
    </source>
</evidence>
<feature type="domain" description="PHD-type" evidence="15">
    <location>
        <begin position="315"/>
        <end position="366"/>
    </location>
</feature>
<dbReference type="CDD" id="cd20387">
    <property type="entry name" value="Tudor_UHRF_rpt1"/>
    <property type="match status" value="1"/>
</dbReference>
<evidence type="ECO:0000256" key="12">
    <source>
        <dbReference type="PROSITE-ProRule" id="PRU00175"/>
    </source>
</evidence>
<comment type="catalytic activity">
    <reaction evidence="1">
        <text>S-ubiquitinyl-[E2 ubiquitin-conjugating enzyme]-L-cysteine + [acceptor protein]-L-lysine = [E2 ubiquitin-conjugating enzyme]-L-cysteine + N(6)-ubiquitinyl-[acceptor protein]-L-lysine.</text>
        <dbReference type="EC" id="2.3.2.27"/>
    </reaction>
</comment>
<gene>
    <name evidence="19" type="primary">UHRF1_1</name>
</gene>
<dbReference type="PANTHER" id="PTHR14140">
    <property type="entry name" value="E3 UBIQUITIN-PROTEIN LIGASE UHRF-RELATED"/>
    <property type="match status" value="1"/>
</dbReference>
<dbReference type="SMART" id="SM00249">
    <property type="entry name" value="PHD"/>
    <property type="match status" value="1"/>
</dbReference>
<dbReference type="Pfam" id="PF12148">
    <property type="entry name" value="TTD"/>
    <property type="match status" value="1"/>
</dbReference>
<evidence type="ECO:0000259" key="18">
    <source>
        <dbReference type="PROSITE" id="PS51015"/>
    </source>
</evidence>
<evidence type="ECO:0000256" key="1">
    <source>
        <dbReference type="ARBA" id="ARBA00000900"/>
    </source>
</evidence>
<dbReference type="PROSITE" id="PS00518">
    <property type="entry name" value="ZF_RING_1"/>
    <property type="match status" value="1"/>
</dbReference>
<dbReference type="SUPFAM" id="SSF57850">
    <property type="entry name" value="RING/U-box"/>
    <property type="match status" value="1"/>
</dbReference>
<keyword evidence="11" id="KW-0131">Cell cycle</keyword>
<comment type="subcellular location">
    <subcellularLocation>
        <location evidence="13">Nucleus</location>
    </subcellularLocation>
</comment>
<evidence type="ECO:0000259" key="16">
    <source>
        <dbReference type="PROSITE" id="PS50053"/>
    </source>
</evidence>
<evidence type="ECO:0000313" key="19">
    <source>
        <dbReference type="EMBL" id="MBW12420.1"/>
    </source>
</evidence>
<evidence type="ECO:0000256" key="4">
    <source>
        <dbReference type="ARBA" id="ARBA00022679"/>
    </source>
</evidence>
<dbReference type="OrthoDB" id="2270193at2759"/>
<dbReference type="SUPFAM" id="SSF88697">
    <property type="entry name" value="PUA domain-like"/>
    <property type="match status" value="1"/>
</dbReference>
<keyword evidence="9" id="KW-0238">DNA-binding</keyword>
<evidence type="ECO:0000259" key="15">
    <source>
        <dbReference type="PROSITE" id="PS50016"/>
    </source>
</evidence>
<dbReference type="SUPFAM" id="SSF57903">
    <property type="entry name" value="FYVE/PHD zinc finger"/>
    <property type="match status" value="1"/>
</dbReference>
<keyword evidence="7" id="KW-0833">Ubl conjugation pathway</keyword>
<dbReference type="FunFam" id="2.30.280.10:FF:000001">
    <property type="entry name" value="E3 ubiquitin-protein ligase UHRF1 isoform 1"/>
    <property type="match status" value="1"/>
</dbReference>
<evidence type="ECO:0000256" key="6">
    <source>
        <dbReference type="ARBA" id="ARBA00022771"/>
    </source>
</evidence>
<dbReference type="Pfam" id="PF02182">
    <property type="entry name" value="SAD_SRA"/>
    <property type="match status" value="1"/>
</dbReference>
<dbReference type="InterPro" id="IPR021991">
    <property type="entry name" value="TTD_dom"/>
</dbReference>
<evidence type="ECO:0000256" key="13">
    <source>
        <dbReference type="PROSITE-ProRule" id="PRU00358"/>
    </source>
</evidence>
<dbReference type="Gene3D" id="2.30.30.1150">
    <property type="match status" value="1"/>
</dbReference>
<keyword evidence="4" id="KW-0808">Transferase</keyword>
<dbReference type="EC" id="2.3.2.27" evidence="3"/>
<evidence type="ECO:0000256" key="5">
    <source>
        <dbReference type="ARBA" id="ARBA00022723"/>
    </source>
</evidence>
<keyword evidence="6 12" id="KW-0863">Zinc-finger</keyword>
<evidence type="ECO:0000256" key="10">
    <source>
        <dbReference type="ARBA" id="ARBA00023242"/>
    </source>
</evidence>
<name>A0A2H8TED6_9HEMI</name>
<evidence type="ECO:0000256" key="9">
    <source>
        <dbReference type="ARBA" id="ARBA00023125"/>
    </source>
</evidence>
<evidence type="ECO:0000256" key="3">
    <source>
        <dbReference type="ARBA" id="ARBA00012483"/>
    </source>
</evidence>
<feature type="domain" description="YDG" evidence="18">
    <location>
        <begin position="415"/>
        <end position="578"/>
    </location>
</feature>
<evidence type="ECO:0000256" key="11">
    <source>
        <dbReference type="ARBA" id="ARBA00023306"/>
    </source>
</evidence>
<dbReference type="FunFam" id="3.30.40.10:FF:000066">
    <property type="entry name" value="E3 ubiquitin-protein ligase UHRF2 isoform X1"/>
    <property type="match status" value="1"/>
</dbReference>
<dbReference type="InterPro" id="IPR001841">
    <property type="entry name" value="Znf_RING"/>
</dbReference>
<dbReference type="InterPro" id="IPR036987">
    <property type="entry name" value="SRA-YDG_sf"/>
</dbReference>
<dbReference type="GO" id="GO:0016567">
    <property type="term" value="P:protein ubiquitination"/>
    <property type="evidence" value="ECO:0007669"/>
    <property type="project" value="UniProtKB-UniPathway"/>
</dbReference>
<dbReference type="Gene3D" id="2.30.280.10">
    <property type="entry name" value="SRA-YDG"/>
    <property type="match status" value="1"/>
</dbReference>
<dbReference type="InterPro" id="IPR019787">
    <property type="entry name" value="Znf_PHD-finger"/>
</dbReference>
<organism evidence="19">
    <name type="scientific">Melanaphis sacchari</name>
    <dbReference type="NCBI Taxonomy" id="742174"/>
    <lineage>
        <taxon>Eukaryota</taxon>
        <taxon>Metazoa</taxon>
        <taxon>Ecdysozoa</taxon>
        <taxon>Arthropoda</taxon>
        <taxon>Hexapoda</taxon>
        <taxon>Insecta</taxon>
        <taxon>Pterygota</taxon>
        <taxon>Neoptera</taxon>
        <taxon>Paraneoptera</taxon>
        <taxon>Hemiptera</taxon>
        <taxon>Sternorrhyncha</taxon>
        <taxon>Aphidomorpha</taxon>
        <taxon>Aphidoidea</taxon>
        <taxon>Aphididae</taxon>
        <taxon>Aphidini</taxon>
        <taxon>Melanaphis</taxon>
    </lineage>
</organism>
<reference evidence="19" key="1">
    <citation type="submission" date="2017-10" db="EMBL/GenBank/DDBJ databases">
        <title>Transcriptome Assembly of Sugarcane Aphid Adults.</title>
        <authorList>
            <person name="Scully E.D."/>
            <person name="Palmer N.A."/>
            <person name="Geib S.M."/>
            <person name="Sarath G."/>
            <person name="Sattler S.E."/>
        </authorList>
    </citation>
    <scope>NUCLEOTIDE SEQUENCE</scope>
    <source>
        <tissue evidence="19">Whole body</tissue>
    </source>
</reference>
<feature type="domain" description="RING-type" evidence="17">
    <location>
        <begin position="703"/>
        <end position="742"/>
    </location>
</feature>
<evidence type="ECO:0000256" key="14">
    <source>
        <dbReference type="SAM" id="MobiDB-lite"/>
    </source>
</evidence>
<dbReference type="SMART" id="SM00466">
    <property type="entry name" value="SRA"/>
    <property type="match status" value="1"/>
</dbReference>
<accession>A0A2H8TED6</accession>
<dbReference type="EMBL" id="GFXV01000615">
    <property type="protein sequence ID" value="MBW12420.1"/>
    <property type="molecule type" value="Transcribed_RNA"/>
</dbReference>
<dbReference type="InterPro" id="IPR015947">
    <property type="entry name" value="PUA-like_sf"/>
</dbReference>
<dbReference type="GO" id="GO:0008270">
    <property type="term" value="F:zinc ion binding"/>
    <property type="evidence" value="ECO:0007669"/>
    <property type="project" value="UniProtKB-KW"/>
</dbReference>
<dbReference type="GO" id="GO:0005634">
    <property type="term" value="C:nucleus"/>
    <property type="evidence" value="ECO:0007669"/>
    <property type="project" value="UniProtKB-SubCell"/>
</dbReference>
<feature type="compositionally biased region" description="Basic and acidic residues" evidence="14">
    <location>
        <begin position="641"/>
        <end position="657"/>
    </location>
</feature>
<dbReference type="InterPro" id="IPR001965">
    <property type="entry name" value="Znf_PHD"/>
</dbReference>
<dbReference type="PROSITE" id="PS50089">
    <property type="entry name" value="ZF_RING_2"/>
    <property type="match status" value="2"/>
</dbReference>
<evidence type="ECO:0000256" key="2">
    <source>
        <dbReference type="ARBA" id="ARBA00004906"/>
    </source>
</evidence>
<dbReference type="GO" id="GO:0061630">
    <property type="term" value="F:ubiquitin protein ligase activity"/>
    <property type="evidence" value="ECO:0007669"/>
    <property type="project" value="UniProtKB-EC"/>
</dbReference>
<keyword evidence="10 13" id="KW-0539">Nucleus</keyword>
<dbReference type="InterPro" id="IPR013083">
    <property type="entry name" value="Znf_RING/FYVE/PHD"/>
</dbReference>
<dbReference type="InterPro" id="IPR003105">
    <property type="entry name" value="SRA_YDG"/>
</dbReference>
<dbReference type="PANTHER" id="PTHR14140:SF45">
    <property type="entry name" value="RING-TYPE E3 UBIQUITIN TRANSFERASE"/>
    <property type="match status" value="1"/>
</dbReference>
<dbReference type="Gene3D" id="3.30.40.10">
    <property type="entry name" value="Zinc/RING finger domain, C3HC4 (zinc finger)"/>
    <property type="match status" value="1"/>
</dbReference>
<dbReference type="PROSITE" id="PS50016">
    <property type="entry name" value="ZF_PHD_2"/>
    <property type="match status" value="1"/>
</dbReference>
<feature type="region of interest" description="Disordered" evidence="14">
    <location>
        <begin position="613"/>
        <end position="657"/>
    </location>
</feature>
<proteinExistence type="predicted"/>
<dbReference type="Gene3D" id="2.30.30.140">
    <property type="match status" value="1"/>
</dbReference>
<dbReference type="SUPFAM" id="SSF54236">
    <property type="entry name" value="Ubiquitin-like"/>
    <property type="match status" value="1"/>
</dbReference>
<evidence type="ECO:0000259" key="17">
    <source>
        <dbReference type="PROSITE" id="PS50089"/>
    </source>
</evidence>
<dbReference type="InterPro" id="IPR029071">
    <property type="entry name" value="Ubiquitin-like_domsf"/>
</dbReference>
<dbReference type="SMART" id="SM00184">
    <property type="entry name" value="RING"/>
    <property type="match status" value="2"/>
</dbReference>
<feature type="domain" description="Ubiquitin-like" evidence="16">
    <location>
        <begin position="1"/>
        <end position="71"/>
    </location>
</feature>
<dbReference type="InterPro" id="IPR000626">
    <property type="entry name" value="Ubiquitin-like_dom"/>
</dbReference>
<dbReference type="Pfam" id="PF00240">
    <property type="entry name" value="ubiquitin"/>
    <property type="match status" value="1"/>
</dbReference>
<keyword evidence="5" id="KW-0479">Metal-binding</keyword>
<protein>
    <recommendedName>
        <fullName evidence="3">RING-type E3 ubiquitin transferase</fullName>
        <ecNumber evidence="3">2.3.2.27</ecNumber>
    </recommendedName>
</protein>
<dbReference type="CDD" id="cd15525">
    <property type="entry name" value="PHD_UHRF1_2"/>
    <property type="match status" value="1"/>
</dbReference>
<feature type="domain" description="RING-type" evidence="17">
    <location>
        <begin position="318"/>
        <end position="364"/>
    </location>
</feature>
<dbReference type="Gene3D" id="3.10.20.90">
    <property type="entry name" value="Phosphatidylinositol 3-kinase Catalytic Subunit, Chain A, domain 1"/>
    <property type="match status" value="1"/>
</dbReference>
<dbReference type="InterPro" id="IPR011011">
    <property type="entry name" value="Znf_FYVE_PHD"/>
</dbReference>
<dbReference type="GO" id="GO:0003677">
    <property type="term" value="F:DNA binding"/>
    <property type="evidence" value="ECO:0007669"/>
    <property type="project" value="UniProtKB-KW"/>
</dbReference>
<dbReference type="GO" id="GO:0044027">
    <property type="term" value="P:negative regulation of gene expression via chromosomal CpG island methylation"/>
    <property type="evidence" value="ECO:0007669"/>
    <property type="project" value="TreeGrafter"/>
</dbReference>
<sequence length="772" mass="87266">MHVVVRMMNTGVSIAIPTSRTTKISDLKTLVEMKFNVKPENQRLFFAGKQLENQYNLFDYSININDVIQLITMTTVAETNFTKKSVLEVSKNLKDETCIQSCSTDFSSVTKEDNIDDISEESKYFKIGDYVDLRDYEYGVWYMGKIVKIKKDITVKNEQTSSDNQEEYDGLIYFVEDAGAPGNPPTEVTLKDIRPFSTDNLPFDQLKINDKVLMNFNTEHPKERGYWYDVQVKQITVNRRNREVIGDVILGSNKAVLNNCRLMFLDDILKIKPYKLVAERTEEDDAMMQTKPSVERAGALTCTKCKDNVKKSCVHCGCSICGGKENEEKQILCDECNEGFHITCLSPPLTEIPEDDDWYCPTCKNDENEIVKAGGKLKSSKKKTLASTSKRDWGKGMACVGRTKKCNIVPPNHFGAIPGVEVGTTWLFRVQVSESGIHRPPVGGIHGRDNQGAFSIVLSGGYEDDVDNGDEFMYTGSGGRDLSGNKRTALQSCDQELTRYNRALALNCNAEINNKEGATATDWKKGKPVRVVRNYKLHKHSKYAPEVGNRYDGLYKVVKYYPETGISGFVVWRFVLKRDDPTPAPWTAKGKKRIAQLGLEIIYPENYIPSTGLDNTKLPGSNRKRTLQDTGTENNESDGNSEEKKDEGNGPEKKAKMQYKLEKEAEEFITADAVNKKYWDDCKELLKFGKKAFLDRVEEMFSCICCQEIVFEPITTECSHNICKGCLRRSFNADVFQCPSCRAELGKSYSMNVNVKLAKTLLFLFPGYNLDR</sequence>
<dbReference type="InterPro" id="IPR017907">
    <property type="entry name" value="Znf_RING_CS"/>
</dbReference>
<comment type="pathway">
    <text evidence="2">Protein modification; protein ubiquitination.</text>
</comment>
<dbReference type="Pfam" id="PF00628">
    <property type="entry name" value="PHD"/>
    <property type="match status" value="1"/>
</dbReference>
<dbReference type="AlphaFoldDB" id="A0A2H8TED6"/>
<dbReference type="InterPro" id="IPR045134">
    <property type="entry name" value="UHRF1/2-like"/>
</dbReference>
<evidence type="ECO:0000256" key="7">
    <source>
        <dbReference type="ARBA" id="ARBA00022786"/>
    </source>
</evidence>
<keyword evidence="8" id="KW-0862">Zinc</keyword>